<accession>A0ABT5ZFI8</accession>
<reference evidence="3 4" key="1">
    <citation type="submission" date="2023-03" db="EMBL/GenBank/DDBJ databases">
        <title>Draft genome sequence of Streptomyces sp. RB6PN23 isolated from peat swamp forest in Thailand.</title>
        <authorList>
            <person name="Klaysubun C."/>
            <person name="Duangmal K."/>
        </authorList>
    </citation>
    <scope>NUCLEOTIDE SEQUENCE [LARGE SCALE GENOMIC DNA]</scope>
    <source>
        <strain evidence="3 4">RB6PN23</strain>
    </source>
</reference>
<organism evidence="3 4">
    <name type="scientific">Streptomyces silvisoli</name>
    <dbReference type="NCBI Taxonomy" id="3034235"/>
    <lineage>
        <taxon>Bacteria</taxon>
        <taxon>Bacillati</taxon>
        <taxon>Actinomycetota</taxon>
        <taxon>Actinomycetes</taxon>
        <taxon>Kitasatosporales</taxon>
        <taxon>Streptomycetaceae</taxon>
        <taxon>Streptomyces</taxon>
    </lineage>
</organism>
<evidence type="ECO:0000256" key="2">
    <source>
        <dbReference type="SAM" id="SignalP"/>
    </source>
</evidence>
<gene>
    <name evidence="3" type="ORF">P3G67_03845</name>
</gene>
<name>A0ABT5ZFI8_9ACTN</name>
<sequence length="173" mass="18053">MHVSSVIRIAIPSVLLVGALTACSSGTARPSGAGHPSGATTASSAPSTAPATTATSPSPTGSSAAPVVPVAEVRDAFAVLQATYSDPGCAASEGNCEYFLKRILDNLNALDASMKATPEGPAHFKQSLAWVNQMRTTLAGDFSFPNLRKHQALLTGTRDRINTWMQSHPEDYR</sequence>
<keyword evidence="4" id="KW-1185">Reference proteome</keyword>
<evidence type="ECO:0000313" key="3">
    <source>
        <dbReference type="EMBL" id="MDF3288370.1"/>
    </source>
</evidence>
<protein>
    <submittedName>
        <fullName evidence="3">Uncharacterized protein</fullName>
    </submittedName>
</protein>
<proteinExistence type="predicted"/>
<evidence type="ECO:0000256" key="1">
    <source>
        <dbReference type="SAM" id="MobiDB-lite"/>
    </source>
</evidence>
<feature type="signal peptide" evidence="2">
    <location>
        <begin position="1"/>
        <end position="24"/>
    </location>
</feature>
<comment type="caution">
    <text evidence="3">The sequence shown here is derived from an EMBL/GenBank/DDBJ whole genome shotgun (WGS) entry which is preliminary data.</text>
</comment>
<dbReference type="EMBL" id="JARJBC010000002">
    <property type="protein sequence ID" value="MDF3288370.1"/>
    <property type="molecule type" value="Genomic_DNA"/>
</dbReference>
<evidence type="ECO:0000313" key="4">
    <source>
        <dbReference type="Proteomes" id="UP001216579"/>
    </source>
</evidence>
<dbReference type="Proteomes" id="UP001216579">
    <property type="component" value="Unassembled WGS sequence"/>
</dbReference>
<feature type="region of interest" description="Disordered" evidence="1">
    <location>
        <begin position="27"/>
        <end position="65"/>
    </location>
</feature>
<feature type="compositionally biased region" description="Low complexity" evidence="1">
    <location>
        <begin position="31"/>
        <end position="65"/>
    </location>
</feature>
<dbReference type="RefSeq" id="WP_276092176.1">
    <property type="nucleotide sequence ID" value="NZ_JARJBC010000002.1"/>
</dbReference>
<keyword evidence="2" id="KW-0732">Signal</keyword>
<feature type="chain" id="PRO_5047334330" evidence="2">
    <location>
        <begin position="25"/>
        <end position="173"/>
    </location>
</feature>